<keyword evidence="4" id="KW-1185">Reference proteome</keyword>
<dbReference type="RefSeq" id="WP_184203622.1">
    <property type="nucleotide sequence ID" value="NZ_JACHGW010000007.1"/>
</dbReference>
<protein>
    <submittedName>
        <fullName evidence="3">Uncharacterized protein</fullName>
    </submittedName>
</protein>
<keyword evidence="1" id="KW-0175">Coiled coil</keyword>
<dbReference type="Proteomes" id="UP000520814">
    <property type="component" value="Unassembled WGS sequence"/>
</dbReference>
<organism evidence="3 4">
    <name type="scientific">Armatimonas rosea</name>
    <dbReference type="NCBI Taxonomy" id="685828"/>
    <lineage>
        <taxon>Bacteria</taxon>
        <taxon>Bacillati</taxon>
        <taxon>Armatimonadota</taxon>
        <taxon>Armatimonadia</taxon>
        <taxon>Armatimonadales</taxon>
        <taxon>Armatimonadaceae</taxon>
        <taxon>Armatimonas</taxon>
    </lineage>
</organism>
<dbReference type="EMBL" id="JACHGW010000007">
    <property type="protein sequence ID" value="MBB6053533.1"/>
    <property type="molecule type" value="Genomic_DNA"/>
</dbReference>
<evidence type="ECO:0000313" key="3">
    <source>
        <dbReference type="EMBL" id="MBB6053533.1"/>
    </source>
</evidence>
<comment type="caution">
    <text evidence="3">The sequence shown here is derived from an EMBL/GenBank/DDBJ whole genome shotgun (WGS) entry which is preliminary data.</text>
</comment>
<keyword evidence="2" id="KW-0472">Membrane</keyword>
<name>A0A7W9SX44_ARMRO</name>
<proteinExistence type="predicted"/>
<feature type="coiled-coil region" evidence="1">
    <location>
        <begin position="202"/>
        <end position="235"/>
    </location>
</feature>
<keyword evidence="2" id="KW-0812">Transmembrane</keyword>
<reference evidence="3 4" key="1">
    <citation type="submission" date="2020-08" db="EMBL/GenBank/DDBJ databases">
        <title>Genomic Encyclopedia of Type Strains, Phase IV (KMG-IV): sequencing the most valuable type-strain genomes for metagenomic binning, comparative biology and taxonomic classification.</title>
        <authorList>
            <person name="Goeker M."/>
        </authorList>
    </citation>
    <scope>NUCLEOTIDE SEQUENCE [LARGE SCALE GENOMIC DNA]</scope>
    <source>
        <strain evidence="3 4">DSM 23562</strain>
    </source>
</reference>
<feature type="transmembrane region" description="Helical" evidence="2">
    <location>
        <begin position="54"/>
        <end position="72"/>
    </location>
</feature>
<sequence>MDLRPDDLGKTFGEAVIRNRGGQTDPKAERQQTLQTGGVAAALGLGIGVINQNLLMGAIMGVAYGGATVLLMPRLRRKRIHETPISAFELQRLRPQKNQPTVVVPTLLDTIFTTLLGQPLPQLPQKHTLEDAYFELLSEVQELKVAQVETEAELRSTLRSLSEAVASLPPSAPVDESEITDLVVDAEGLLFKSQREKDPIIAASLHRQAEAAVRRARALKNAAQLARRTRTLREEVYRQIGALRASLPAYTQASQSIATGRIQELALSVNQVAQDAASVVAAQEELAQTLAPEWRVRTITEEPLVQVQRLGQ</sequence>
<accession>A0A7W9SX44</accession>
<keyword evidence="2" id="KW-1133">Transmembrane helix</keyword>
<evidence type="ECO:0000256" key="2">
    <source>
        <dbReference type="SAM" id="Phobius"/>
    </source>
</evidence>
<evidence type="ECO:0000256" key="1">
    <source>
        <dbReference type="SAM" id="Coils"/>
    </source>
</evidence>
<dbReference type="AlphaFoldDB" id="A0A7W9SX44"/>
<evidence type="ECO:0000313" key="4">
    <source>
        <dbReference type="Proteomes" id="UP000520814"/>
    </source>
</evidence>
<gene>
    <name evidence="3" type="ORF">HNQ39_005368</name>
</gene>